<feature type="region of interest" description="Disordered" evidence="8">
    <location>
        <begin position="1"/>
        <end position="73"/>
    </location>
</feature>
<dbReference type="Gene3D" id="1.20.190.50">
    <property type="match status" value="1"/>
</dbReference>
<dbReference type="GO" id="GO:0000973">
    <property type="term" value="P:post-transcriptional tethering of RNA polymerase II gene DNA at nuclear periphery"/>
    <property type="evidence" value="ECO:0007669"/>
    <property type="project" value="TreeGrafter"/>
</dbReference>
<dbReference type="AlphaFoldDB" id="A0A9Q8L4T2"/>
<dbReference type="GeneID" id="71982054"/>
<keyword evidence="10" id="KW-1185">Reference proteome</keyword>
<gene>
    <name evidence="9" type="ORF">CLAFUR5_02176</name>
</gene>
<feature type="compositionally biased region" description="Basic and acidic residues" evidence="8">
    <location>
        <begin position="967"/>
        <end position="977"/>
    </location>
</feature>
<evidence type="ECO:0000256" key="3">
    <source>
        <dbReference type="ARBA" id="ARBA00022927"/>
    </source>
</evidence>
<dbReference type="PANTHER" id="PTHR13003:SF2">
    <property type="entry name" value="NUCLEAR PORE COMPLEX PROTEIN NUP107"/>
    <property type="match status" value="1"/>
</dbReference>
<dbReference type="EMBL" id="CP090163">
    <property type="protein sequence ID" value="UJO10818.1"/>
    <property type="molecule type" value="Genomic_DNA"/>
</dbReference>
<dbReference type="Pfam" id="PF04121">
    <property type="entry name" value="Nup84_Nup100"/>
    <property type="match status" value="1"/>
</dbReference>
<keyword evidence="7" id="KW-0472">Membrane</keyword>
<keyword evidence="4 7" id="KW-0811">Translocation</keyword>
<dbReference type="Gene3D" id="1.10.3450.20">
    <property type="match status" value="1"/>
</dbReference>
<accession>A0A9Q8L4T2</accession>
<comment type="function">
    <text evidence="7">Functions as a component of the nuclear pore complex (NPC).</text>
</comment>
<keyword evidence="2" id="KW-0509">mRNA transport</keyword>
<feature type="region of interest" description="Disordered" evidence="8">
    <location>
        <begin position="963"/>
        <end position="996"/>
    </location>
</feature>
<feature type="compositionally biased region" description="Basic and acidic residues" evidence="8">
    <location>
        <begin position="987"/>
        <end position="996"/>
    </location>
</feature>
<evidence type="ECO:0000256" key="5">
    <source>
        <dbReference type="ARBA" id="ARBA00023132"/>
    </source>
</evidence>
<comment type="subunit">
    <text evidence="7">Part of the nuclear pore complex (NPC).</text>
</comment>
<evidence type="ECO:0000256" key="1">
    <source>
        <dbReference type="ARBA" id="ARBA00022448"/>
    </source>
</evidence>
<dbReference type="GO" id="GO:0017056">
    <property type="term" value="F:structural constituent of nuclear pore"/>
    <property type="evidence" value="ECO:0007669"/>
    <property type="project" value="UniProtKB-UniRule"/>
</dbReference>
<keyword evidence="6 7" id="KW-0539">Nucleus</keyword>
<organism evidence="9 10">
    <name type="scientific">Passalora fulva</name>
    <name type="common">Tomato leaf mold</name>
    <name type="synonym">Cladosporium fulvum</name>
    <dbReference type="NCBI Taxonomy" id="5499"/>
    <lineage>
        <taxon>Eukaryota</taxon>
        <taxon>Fungi</taxon>
        <taxon>Dikarya</taxon>
        <taxon>Ascomycota</taxon>
        <taxon>Pezizomycotina</taxon>
        <taxon>Dothideomycetes</taxon>
        <taxon>Dothideomycetidae</taxon>
        <taxon>Mycosphaerellales</taxon>
        <taxon>Mycosphaerellaceae</taxon>
        <taxon>Fulvia</taxon>
    </lineage>
</organism>
<evidence type="ECO:0000313" key="10">
    <source>
        <dbReference type="Proteomes" id="UP000756132"/>
    </source>
</evidence>
<protein>
    <recommendedName>
        <fullName evidence="7">Nuclear pore complex protein</fullName>
    </recommendedName>
</protein>
<dbReference type="InterPro" id="IPR007252">
    <property type="entry name" value="Nup84/Nup107"/>
</dbReference>
<feature type="compositionally biased region" description="Basic and acidic residues" evidence="8">
    <location>
        <begin position="45"/>
        <end position="64"/>
    </location>
</feature>
<keyword evidence="1 7" id="KW-0813">Transport</keyword>
<dbReference type="KEGG" id="ffu:CLAFUR5_02176"/>
<sequence>MAPATRRQTAGASSVKKAPPARKPRATRQAPPASEDWNFISRGGSSREDTNDQENHTPDFDMDGRNGGTIEPTRELPDVNEAVRPLREMAERVGAEVESFAETLDQFLDNLPTRNKFDAVLELADQFKGYAQHVATRLKEQHESAARRERQKEWEQKANISTQTTAFGAASSTTFGTTTTGKTAEQVRQMRQWQQEADIWELFRIMLEQHHNPDLRSIQQEKEDKLRSLGDVHRFTPEKDIWERFLVEDDLAKERSVVKRWLEQTAEHQESDIPGIMEELEKKGGVSKGLWTNGWVHTRVKIKGEKRLRTWPNNPGAALPQITRADDGALLVTNLDPDSPLRQGRNTEKKDAFAEKAIWIACWEMLRRGQSWEDISKWCKEREEGWRALSMGNVEPSEAHSLATWRNMCYAASTQNAGLANPYEAAVYGLLGGNADAAQKVAKTVDENLHVYYSAALVRQFDLYLEMHYPDRGPKNTRQSADLSKDPDTQIIELIMQLRKKPTTGREAIQPMKIIQSYLLANDVGSLIHTLGFAIAYTARQRGEADAMILDLKPFWEEDRNQPEAEVALSSQTLRIATHMGIMIRLLAGERAKKENHEREAEENVYVAYIQELRAAGKRELIPLYVSRLHASRYIITMAEILGDITSSTEQNMMLKLMRQYELDIIKIINEQLAFLMNSHMATTLEPDVRRSARIFEPADDATFYPGQRIIHGFFSEVLQEGDEAIVRSLRWFSLVEGYWQDTFSALSFALRKCLVSGRLACASEIIKEYPYDTVALRKAYQVLGRSINPFDYEGEPPCSRSTWETLKRTSRCYYELEMLTHALVALDDWRKKEAEYTRKILRMSAAPQDLKTAKDQVDSAMSDVLTRNLLTHPVTSDEEKDLRIVRREYIPEMIIAYNTVLHSAGNLITRHILVESMDLSVTVANDQYGLSEIILEAGRMRELMRSFANTAKAMLILKSSGKPYKPKKDREGKDLGIWEIGPQGRSAREGQDVEL</sequence>
<dbReference type="Proteomes" id="UP000756132">
    <property type="component" value="Chromosome 1"/>
</dbReference>
<evidence type="ECO:0000256" key="2">
    <source>
        <dbReference type="ARBA" id="ARBA00022816"/>
    </source>
</evidence>
<keyword evidence="5 7" id="KW-0906">Nuclear pore complex</keyword>
<feature type="compositionally biased region" description="Polar residues" evidence="8">
    <location>
        <begin position="1"/>
        <end position="12"/>
    </location>
</feature>
<dbReference type="GO" id="GO:0006406">
    <property type="term" value="P:mRNA export from nucleus"/>
    <property type="evidence" value="ECO:0007669"/>
    <property type="project" value="TreeGrafter"/>
</dbReference>
<name>A0A9Q8L4T2_PASFU</name>
<comment type="subcellular location">
    <subcellularLocation>
        <location evidence="7">Nucleus</location>
        <location evidence="7">Nuclear pore complex</location>
    </subcellularLocation>
    <subcellularLocation>
        <location evidence="7">Nucleus membrane</location>
    </subcellularLocation>
</comment>
<keyword evidence="3" id="KW-0653">Protein transport</keyword>
<dbReference type="PANTHER" id="PTHR13003">
    <property type="entry name" value="NUP107-RELATED"/>
    <property type="match status" value="1"/>
</dbReference>
<dbReference type="RefSeq" id="XP_047755184.1">
    <property type="nucleotide sequence ID" value="XM_047901324.1"/>
</dbReference>
<evidence type="ECO:0000313" key="9">
    <source>
        <dbReference type="EMBL" id="UJO10818.1"/>
    </source>
</evidence>
<dbReference type="GO" id="GO:0006606">
    <property type="term" value="P:protein import into nucleus"/>
    <property type="evidence" value="ECO:0007669"/>
    <property type="project" value="TreeGrafter"/>
</dbReference>
<dbReference type="GO" id="GO:0031965">
    <property type="term" value="C:nuclear membrane"/>
    <property type="evidence" value="ECO:0007669"/>
    <property type="project" value="UniProtKB-SubCell"/>
</dbReference>
<comment type="similarity">
    <text evidence="7">Belongs to the nucleoporin Nup84/Nup107 family.</text>
</comment>
<evidence type="ECO:0000256" key="8">
    <source>
        <dbReference type="SAM" id="MobiDB-lite"/>
    </source>
</evidence>
<reference evidence="9" key="1">
    <citation type="submission" date="2021-12" db="EMBL/GenBank/DDBJ databases">
        <authorList>
            <person name="Zaccaron A."/>
            <person name="Stergiopoulos I."/>
        </authorList>
    </citation>
    <scope>NUCLEOTIDE SEQUENCE</scope>
    <source>
        <strain evidence="9">Race5_Kim</strain>
    </source>
</reference>
<proteinExistence type="inferred from homology"/>
<dbReference type="GO" id="GO:0031080">
    <property type="term" value="C:nuclear pore outer ring"/>
    <property type="evidence" value="ECO:0007669"/>
    <property type="project" value="TreeGrafter"/>
</dbReference>
<reference evidence="9" key="2">
    <citation type="journal article" date="2022" name="Microb. Genom.">
        <title>A chromosome-scale genome assembly of the tomato pathogen Cladosporium fulvum reveals a compartmentalized genome architecture and the presence of a dispensable chromosome.</title>
        <authorList>
            <person name="Zaccaron A.Z."/>
            <person name="Chen L.H."/>
            <person name="Samaras A."/>
            <person name="Stergiopoulos I."/>
        </authorList>
    </citation>
    <scope>NUCLEOTIDE SEQUENCE</scope>
    <source>
        <strain evidence="9">Race5_Kim</strain>
    </source>
</reference>
<evidence type="ECO:0000256" key="7">
    <source>
        <dbReference type="RuleBase" id="RU365072"/>
    </source>
</evidence>
<evidence type="ECO:0000256" key="6">
    <source>
        <dbReference type="ARBA" id="ARBA00023242"/>
    </source>
</evidence>
<evidence type="ECO:0000256" key="4">
    <source>
        <dbReference type="ARBA" id="ARBA00023010"/>
    </source>
</evidence>
<dbReference type="OMA" id="RYQGFCK"/>
<dbReference type="OrthoDB" id="3098at2759"/>